<name>A0ABQ6JHR4_9ACTN</name>
<keyword evidence="2" id="KW-1185">Reference proteome</keyword>
<evidence type="ECO:0008006" key="3">
    <source>
        <dbReference type="Google" id="ProtNLM"/>
    </source>
</evidence>
<protein>
    <recommendedName>
        <fullName evidence="3">Thioredoxin-like fold domain-containing protein</fullName>
    </recommendedName>
</protein>
<organism evidence="1 2">
    <name type="scientific">Angustibacter aerolatus</name>
    <dbReference type="NCBI Taxonomy" id="1162965"/>
    <lineage>
        <taxon>Bacteria</taxon>
        <taxon>Bacillati</taxon>
        <taxon>Actinomycetota</taxon>
        <taxon>Actinomycetes</taxon>
        <taxon>Kineosporiales</taxon>
        <taxon>Kineosporiaceae</taxon>
    </lineage>
</organism>
<sequence length="43" mass="4424">MARVTDQSSKDGVNQTPTVLVAGKELADRTPAGLTAAVRAAQQ</sequence>
<dbReference type="Gene3D" id="3.40.30.10">
    <property type="entry name" value="Glutaredoxin"/>
    <property type="match status" value="1"/>
</dbReference>
<reference evidence="2" key="1">
    <citation type="journal article" date="2019" name="Int. J. Syst. Evol. Microbiol.">
        <title>The Global Catalogue of Microorganisms (GCM) 10K type strain sequencing project: providing services to taxonomists for standard genome sequencing and annotation.</title>
        <authorList>
            <consortium name="The Broad Institute Genomics Platform"/>
            <consortium name="The Broad Institute Genome Sequencing Center for Infectious Disease"/>
            <person name="Wu L."/>
            <person name="Ma J."/>
        </authorList>
    </citation>
    <scope>NUCLEOTIDE SEQUENCE [LARGE SCALE GENOMIC DNA]</scope>
    <source>
        <strain evidence="2">NBRC 108730</strain>
    </source>
</reference>
<evidence type="ECO:0000313" key="2">
    <source>
        <dbReference type="Proteomes" id="UP001157017"/>
    </source>
</evidence>
<comment type="caution">
    <text evidence="1">The sequence shown here is derived from an EMBL/GenBank/DDBJ whole genome shotgun (WGS) entry which is preliminary data.</text>
</comment>
<proteinExistence type="predicted"/>
<accession>A0ABQ6JHR4</accession>
<dbReference type="Proteomes" id="UP001157017">
    <property type="component" value="Unassembled WGS sequence"/>
</dbReference>
<evidence type="ECO:0000313" key="1">
    <source>
        <dbReference type="EMBL" id="GMA86316.1"/>
    </source>
</evidence>
<gene>
    <name evidence="1" type="ORF">GCM10025868_15660</name>
</gene>
<dbReference type="EMBL" id="BSUZ01000001">
    <property type="protein sequence ID" value="GMA86316.1"/>
    <property type="molecule type" value="Genomic_DNA"/>
</dbReference>